<geneLocation type="plasmid" evidence="2">
    <name>p14-120</name>
</geneLocation>
<accession>I3W2Z9</accession>
<reference evidence="2" key="1">
    <citation type="submission" date="2012-01" db="EMBL/GenBank/DDBJ databases">
        <authorList>
            <person name="Summers A.O."/>
            <person name="Wireman J."/>
        </authorList>
    </citation>
    <scope>NUCLEOTIDE SEQUENCE</scope>
    <source>
        <strain evidence="2">14</strain>
        <plasmid evidence="2">p14-120</plasmid>
    </source>
</reference>
<dbReference type="EMBL" id="JQ418538">
    <property type="protein sequence ID" value="AFK89976.1"/>
    <property type="molecule type" value="Genomic_DNA"/>
</dbReference>
<protein>
    <submittedName>
        <fullName evidence="2">Uncharacterized protein</fullName>
    </submittedName>
</protein>
<feature type="transmembrane region" description="Helical" evidence="1">
    <location>
        <begin position="6"/>
        <end position="25"/>
    </location>
</feature>
<evidence type="ECO:0000256" key="1">
    <source>
        <dbReference type="SAM" id="Phobius"/>
    </source>
</evidence>
<keyword evidence="1" id="KW-1133">Transmembrane helix</keyword>
<name>I3W2Z9_9ENTR</name>
<sequence length="45" mass="5355">MLPITLSFYIFLTLTGTSLVIQRRVSRFRSKKFRRTGEGIHNNWL</sequence>
<evidence type="ECO:0000313" key="2">
    <source>
        <dbReference type="EMBL" id="AFK89976.1"/>
    </source>
</evidence>
<keyword evidence="1" id="KW-0472">Membrane</keyword>
<organism evidence="2">
    <name type="scientific">Salmonella sp. 14</name>
    <dbReference type="NCBI Taxonomy" id="1179812"/>
    <lineage>
        <taxon>Bacteria</taxon>
        <taxon>Pseudomonadati</taxon>
        <taxon>Pseudomonadota</taxon>
        <taxon>Gammaproteobacteria</taxon>
        <taxon>Enterobacterales</taxon>
        <taxon>Enterobacteriaceae</taxon>
        <taxon>Salmonella</taxon>
    </lineage>
</organism>
<keyword evidence="2" id="KW-0614">Plasmid</keyword>
<keyword evidence="1" id="KW-0812">Transmembrane</keyword>
<dbReference type="AlphaFoldDB" id="I3W2Z9"/>
<proteinExistence type="predicted"/>